<protein>
    <submittedName>
        <fullName evidence="2">Uncharacterized protein</fullName>
    </submittedName>
</protein>
<reference evidence="2" key="1">
    <citation type="submission" date="2014-12" db="EMBL/GenBank/DDBJ databases">
        <title>Genome Sequence of Valsa Canker Pathogens Uncovers a Specific Adaption of Colonization on Woody Bark.</title>
        <authorList>
            <person name="Yin Z."/>
            <person name="Liu H."/>
            <person name="Gao X."/>
            <person name="Li Z."/>
            <person name="Song N."/>
            <person name="Ke X."/>
            <person name="Dai Q."/>
            <person name="Wu Y."/>
            <person name="Sun Y."/>
            <person name="Xu J.-R."/>
            <person name="Kang Z.K."/>
            <person name="Wang L."/>
            <person name="Huang L."/>
        </authorList>
    </citation>
    <scope>NUCLEOTIDE SEQUENCE [LARGE SCALE GENOMIC DNA]</scope>
    <source>
        <strain evidence="2">03-8</strain>
    </source>
</reference>
<gene>
    <name evidence="2" type="ORF">VM1G_11385</name>
</gene>
<evidence type="ECO:0000313" key="3">
    <source>
        <dbReference type="Proteomes" id="UP000078559"/>
    </source>
</evidence>
<evidence type="ECO:0000256" key="1">
    <source>
        <dbReference type="SAM" id="MobiDB-lite"/>
    </source>
</evidence>
<dbReference type="Proteomes" id="UP000078559">
    <property type="component" value="Chromosome 2"/>
</dbReference>
<evidence type="ECO:0000313" key="2">
    <source>
        <dbReference type="EMBL" id="KUI66517.1"/>
    </source>
</evidence>
<dbReference type="EMBL" id="CM003099">
    <property type="protein sequence ID" value="KUI66517.1"/>
    <property type="molecule type" value="Genomic_DNA"/>
</dbReference>
<dbReference type="AlphaFoldDB" id="A0A194VR96"/>
<name>A0A194VR96_CYTMA</name>
<sequence length="155" mass="16403">MLPVTSRGAQLGGPPSREVYPRAPIPHTTFNGHGTSFQVSQTPQTVMVRVRVVANAETRQAQKPHGVETRFPLKTNGKTASAVDVPPMVTQVVSEILSQYSGSQIRAIAVRGLEPAHFPSGGEGEGRVGKMPARYSKGVKIDAGRVTSRGAGVGY</sequence>
<proteinExistence type="predicted"/>
<keyword evidence="3" id="KW-1185">Reference proteome</keyword>
<organism evidence="2 3">
    <name type="scientific">Cytospora mali</name>
    <name type="common">Apple Valsa canker fungus</name>
    <name type="synonym">Valsa mali</name>
    <dbReference type="NCBI Taxonomy" id="578113"/>
    <lineage>
        <taxon>Eukaryota</taxon>
        <taxon>Fungi</taxon>
        <taxon>Dikarya</taxon>
        <taxon>Ascomycota</taxon>
        <taxon>Pezizomycotina</taxon>
        <taxon>Sordariomycetes</taxon>
        <taxon>Sordariomycetidae</taxon>
        <taxon>Diaporthales</taxon>
        <taxon>Cytosporaceae</taxon>
        <taxon>Cytospora</taxon>
    </lineage>
</organism>
<feature type="compositionally biased region" description="Polar residues" evidence="1">
    <location>
        <begin position="28"/>
        <end position="37"/>
    </location>
</feature>
<feature type="region of interest" description="Disordered" evidence="1">
    <location>
        <begin position="1"/>
        <end position="37"/>
    </location>
</feature>
<accession>A0A194VR96</accession>